<feature type="domain" description="C2H2-type" evidence="8">
    <location>
        <begin position="571"/>
        <end position="599"/>
    </location>
</feature>
<dbReference type="InterPro" id="IPR036236">
    <property type="entry name" value="Znf_C2H2_sf"/>
</dbReference>
<evidence type="ECO:0000256" key="5">
    <source>
        <dbReference type="ARBA" id="ARBA00022833"/>
    </source>
</evidence>
<keyword evidence="2" id="KW-0479">Metal-binding</keyword>
<dbReference type="STRING" id="188477.A0A3S0ZSM0"/>
<organism evidence="9 10">
    <name type="scientific">Elysia chlorotica</name>
    <name type="common">Eastern emerald elysia</name>
    <name type="synonym">Sea slug</name>
    <dbReference type="NCBI Taxonomy" id="188477"/>
    <lineage>
        <taxon>Eukaryota</taxon>
        <taxon>Metazoa</taxon>
        <taxon>Spiralia</taxon>
        <taxon>Lophotrochozoa</taxon>
        <taxon>Mollusca</taxon>
        <taxon>Gastropoda</taxon>
        <taxon>Heterobranchia</taxon>
        <taxon>Euthyneura</taxon>
        <taxon>Panpulmonata</taxon>
        <taxon>Sacoglossa</taxon>
        <taxon>Placobranchoidea</taxon>
        <taxon>Plakobranchidae</taxon>
        <taxon>Elysia</taxon>
    </lineage>
</organism>
<keyword evidence="3" id="KW-0677">Repeat</keyword>
<dbReference type="InterPro" id="IPR013087">
    <property type="entry name" value="Znf_C2H2_type"/>
</dbReference>
<proteinExistence type="predicted"/>
<dbReference type="PANTHER" id="PTHR24406">
    <property type="entry name" value="TRANSCRIPTIONAL REPRESSOR CTCFL-RELATED"/>
    <property type="match status" value="1"/>
</dbReference>
<protein>
    <recommendedName>
        <fullName evidence="8">C2H2-type domain-containing protein</fullName>
    </recommendedName>
</protein>
<dbReference type="EMBL" id="RQTK01000322">
    <property type="protein sequence ID" value="RUS81740.1"/>
    <property type="molecule type" value="Genomic_DNA"/>
</dbReference>
<evidence type="ECO:0000313" key="10">
    <source>
        <dbReference type="Proteomes" id="UP000271974"/>
    </source>
</evidence>
<dbReference type="SUPFAM" id="SSF57667">
    <property type="entry name" value="beta-beta-alpha zinc fingers"/>
    <property type="match status" value="6"/>
</dbReference>
<dbReference type="OrthoDB" id="6155852at2759"/>
<feature type="domain" description="C2H2-type" evidence="8">
    <location>
        <begin position="514"/>
        <end position="542"/>
    </location>
</feature>
<keyword evidence="10" id="KW-1185">Reference proteome</keyword>
<evidence type="ECO:0000256" key="1">
    <source>
        <dbReference type="ARBA" id="ARBA00004123"/>
    </source>
</evidence>
<dbReference type="InterPro" id="IPR050888">
    <property type="entry name" value="ZnF_C2H2-type_TF"/>
</dbReference>
<dbReference type="SMART" id="SM00355">
    <property type="entry name" value="ZnF_C2H2"/>
    <property type="match status" value="12"/>
</dbReference>
<dbReference type="Proteomes" id="UP000271974">
    <property type="component" value="Unassembled WGS sequence"/>
</dbReference>
<dbReference type="GO" id="GO:0005634">
    <property type="term" value="C:nucleus"/>
    <property type="evidence" value="ECO:0007669"/>
    <property type="project" value="UniProtKB-SubCell"/>
</dbReference>
<feature type="domain" description="C2H2-type" evidence="8">
    <location>
        <begin position="427"/>
        <end position="454"/>
    </location>
</feature>
<evidence type="ECO:0000259" key="8">
    <source>
        <dbReference type="PROSITE" id="PS50157"/>
    </source>
</evidence>
<dbReference type="PROSITE" id="PS00028">
    <property type="entry name" value="ZINC_FINGER_C2H2_1"/>
    <property type="match status" value="6"/>
</dbReference>
<feature type="domain" description="C2H2-type" evidence="8">
    <location>
        <begin position="317"/>
        <end position="344"/>
    </location>
</feature>
<feature type="domain" description="C2H2-type" evidence="8">
    <location>
        <begin position="485"/>
        <end position="512"/>
    </location>
</feature>
<evidence type="ECO:0000313" key="9">
    <source>
        <dbReference type="EMBL" id="RUS81740.1"/>
    </source>
</evidence>
<feature type="domain" description="C2H2-type" evidence="8">
    <location>
        <begin position="286"/>
        <end position="313"/>
    </location>
</feature>
<evidence type="ECO:0000256" key="2">
    <source>
        <dbReference type="ARBA" id="ARBA00022723"/>
    </source>
</evidence>
<dbReference type="Gene3D" id="3.30.160.60">
    <property type="entry name" value="Classic Zinc Finger"/>
    <property type="match status" value="7"/>
</dbReference>
<dbReference type="FunFam" id="3.30.160.60:FF:000534">
    <property type="entry name" value="zinc finger protein 674"/>
    <property type="match status" value="1"/>
</dbReference>
<keyword evidence="5" id="KW-0862">Zinc</keyword>
<comment type="subcellular location">
    <subcellularLocation>
        <location evidence="1">Nucleus</location>
    </subcellularLocation>
</comment>
<dbReference type="AlphaFoldDB" id="A0A3S0ZSM0"/>
<evidence type="ECO:0000256" key="6">
    <source>
        <dbReference type="ARBA" id="ARBA00023242"/>
    </source>
</evidence>
<dbReference type="Pfam" id="PF00096">
    <property type="entry name" value="zf-C2H2"/>
    <property type="match status" value="4"/>
</dbReference>
<keyword evidence="4 7" id="KW-0863">Zinc-finger</keyword>
<dbReference type="GO" id="GO:0008270">
    <property type="term" value="F:zinc ion binding"/>
    <property type="evidence" value="ECO:0007669"/>
    <property type="project" value="UniProtKB-KW"/>
</dbReference>
<evidence type="ECO:0000256" key="7">
    <source>
        <dbReference type="PROSITE-ProRule" id="PRU00042"/>
    </source>
</evidence>
<keyword evidence="6" id="KW-0539">Nucleus</keyword>
<comment type="caution">
    <text evidence="9">The sequence shown here is derived from an EMBL/GenBank/DDBJ whole genome shotgun (WGS) entry which is preliminary data.</text>
</comment>
<evidence type="ECO:0000256" key="3">
    <source>
        <dbReference type="ARBA" id="ARBA00022737"/>
    </source>
</evidence>
<dbReference type="PROSITE" id="PS50157">
    <property type="entry name" value="ZINC_FINGER_C2H2_2"/>
    <property type="match status" value="8"/>
</dbReference>
<sequence>MAQSKGKCCEKKFLYAAETAGFVYLSLDGRSPVCVGFQHRLKLEVSLVSPEGPFQTALSSGRLGLADPDRALAPSLNGSKEESASADSLAAAQWFPGDVEEPLELMSSPEQVDGSISSEMESVPSGVFEVDSKHKLSQEKGNDHPEFNTKWQFLDVRDRKKSLGREVEKFYREHQKTKSKSFSWFSKKKESLVMSKKELDILRDKSHKKSQVVEERCRVQEKNNGFPSSETHGDVDVVTEINLQGASTSNDIQSQEEPVVCICCDKSFPSKKEYERHIKHTPDKYHVCLKCNTAFPFKAYLLVHCMYHDDDEPRSSYKCDRCAFKTPSVSKLKKHMTKHTFEVRFHCCRCTSKRFVSYGALVNHMRQHTHKGHYKCSCCDKLFPSRGALLEHRKTTVPPTCGLCGQVFTNNISRAMHYTKEHSDAILKCSKCGRMYDNKEKLRRHMFLHNRVKHPCPICGVLVNKLERHISRHTAIDDMPDSELFMCDQCPQKFRTETQLKFHQRKHAPYQSKFQCDMCPKACASGSGLTRHIKTVHSDLMPYQCDICGKRCKVKSNLRVHMRIHATSKMFPCNYCDQAFNYKASLQGHLRSKHSLELAAGADFASGGSAMNNAVSPECVSGRDEPSTPEFDLTFLEASSQFVQLSCGDT</sequence>
<name>A0A3S0ZSM0_ELYCH</name>
<gene>
    <name evidence="9" type="ORF">EGW08_010494</name>
</gene>
<feature type="domain" description="C2H2-type" evidence="8">
    <location>
        <begin position="543"/>
        <end position="570"/>
    </location>
</feature>
<feature type="domain" description="C2H2-type" evidence="8">
    <location>
        <begin position="374"/>
        <end position="395"/>
    </location>
</feature>
<accession>A0A3S0ZSM0</accession>
<evidence type="ECO:0000256" key="4">
    <source>
        <dbReference type="ARBA" id="ARBA00022771"/>
    </source>
</evidence>
<reference evidence="9 10" key="1">
    <citation type="submission" date="2019-01" db="EMBL/GenBank/DDBJ databases">
        <title>A draft genome assembly of the solar-powered sea slug Elysia chlorotica.</title>
        <authorList>
            <person name="Cai H."/>
            <person name="Li Q."/>
            <person name="Fang X."/>
            <person name="Li J."/>
            <person name="Curtis N.E."/>
            <person name="Altenburger A."/>
            <person name="Shibata T."/>
            <person name="Feng M."/>
            <person name="Maeda T."/>
            <person name="Schwartz J.A."/>
            <person name="Shigenobu S."/>
            <person name="Lundholm N."/>
            <person name="Nishiyama T."/>
            <person name="Yang H."/>
            <person name="Hasebe M."/>
            <person name="Li S."/>
            <person name="Pierce S.K."/>
            <person name="Wang J."/>
        </authorList>
    </citation>
    <scope>NUCLEOTIDE SEQUENCE [LARGE SCALE GENOMIC DNA]</scope>
    <source>
        <strain evidence="9">EC2010</strain>
        <tissue evidence="9">Whole organism of an adult</tissue>
    </source>
</reference>